<accession>A0A9Q8WIR2</accession>
<evidence type="ECO:0000313" key="3">
    <source>
        <dbReference type="Proteomes" id="UP000830671"/>
    </source>
</evidence>
<dbReference type="RefSeq" id="XP_049146403.1">
    <property type="nucleotide sequence ID" value="XM_049289258.1"/>
</dbReference>
<dbReference type="EMBL" id="CP019477">
    <property type="protein sequence ID" value="UQC84786.1"/>
    <property type="molecule type" value="Genomic_DNA"/>
</dbReference>
<dbReference type="GeneID" id="73344268"/>
<dbReference type="AlphaFoldDB" id="A0A9Q8WIR2"/>
<feature type="region of interest" description="Disordered" evidence="1">
    <location>
        <begin position="1"/>
        <end position="21"/>
    </location>
</feature>
<organism evidence="2 3">
    <name type="scientific">Colletotrichum lupini</name>
    <dbReference type="NCBI Taxonomy" id="145971"/>
    <lineage>
        <taxon>Eukaryota</taxon>
        <taxon>Fungi</taxon>
        <taxon>Dikarya</taxon>
        <taxon>Ascomycota</taxon>
        <taxon>Pezizomycotina</taxon>
        <taxon>Sordariomycetes</taxon>
        <taxon>Hypocreomycetidae</taxon>
        <taxon>Glomerellales</taxon>
        <taxon>Glomerellaceae</taxon>
        <taxon>Colletotrichum</taxon>
        <taxon>Colletotrichum acutatum species complex</taxon>
    </lineage>
</organism>
<proteinExistence type="predicted"/>
<dbReference type="KEGG" id="clup:CLUP02_10282"/>
<evidence type="ECO:0000313" key="2">
    <source>
        <dbReference type="EMBL" id="UQC84786.1"/>
    </source>
</evidence>
<protein>
    <submittedName>
        <fullName evidence="2">Uncharacterized protein</fullName>
    </submittedName>
</protein>
<gene>
    <name evidence="2" type="ORF">CLUP02_10282</name>
</gene>
<reference evidence="2" key="1">
    <citation type="journal article" date="2021" name="Mol. Plant Microbe Interact.">
        <title>Complete Genome Sequence of the Plant-Pathogenic Fungus Colletotrichum lupini.</title>
        <authorList>
            <person name="Baroncelli R."/>
            <person name="Pensec F."/>
            <person name="Da Lio D."/>
            <person name="Boufleur T."/>
            <person name="Vicente I."/>
            <person name="Sarrocco S."/>
            <person name="Picot A."/>
            <person name="Baraldi E."/>
            <person name="Sukno S."/>
            <person name="Thon M."/>
            <person name="Le Floch G."/>
        </authorList>
    </citation>
    <scope>NUCLEOTIDE SEQUENCE</scope>
    <source>
        <strain evidence="2">IMI 504893</strain>
    </source>
</reference>
<dbReference type="Proteomes" id="UP000830671">
    <property type="component" value="Chromosome 5"/>
</dbReference>
<keyword evidence="3" id="KW-1185">Reference proteome</keyword>
<name>A0A9Q8WIR2_9PEZI</name>
<feature type="compositionally biased region" description="Polar residues" evidence="1">
    <location>
        <begin position="1"/>
        <end position="10"/>
    </location>
</feature>
<sequence length="69" mass="7760">MERNQTISSSPPTPACPRVSFPALEPPPSIYMRPLQAAPSFAPPFLKRRWISPLSLEKRQIDVSSQRKA</sequence>
<evidence type="ECO:0000256" key="1">
    <source>
        <dbReference type="SAM" id="MobiDB-lite"/>
    </source>
</evidence>